<feature type="transmembrane region" description="Helical" evidence="8">
    <location>
        <begin position="241"/>
        <end position="258"/>
    </location>
</feature>
<evidence type="ECO:0000256" key="8">
    <source>
        <dbReference type="SAM" id="Phobius"/>
    </source>
</evidence>
<dbReference type="GO" id="GO:0016491">
    <property type="term" value="F:oxidoreductase activity"/>
    <property type="evidence" value="ECO:0007669"/>
    <property type="project" value="UniProtKB-KW"/>
</dbReference>
<dbReference type="GO" id="GO:0005886">
    <property type="term" value="C:plasma membrane"/>
    <property type="evidence" value="ECO:0007669"/>
    <property type="project" value="UniProtKB-SubCell"/>
</dbReference>
<keyword evidence="4 8" id="KW-1133">Transmembrane helix</keyword>
<evidence type="ECO:0000256" key="7">
    <source>
        <dbReference type="RuleBase" id="RU000320"/>
    </source>
</evidence>
<dbReference type="NCBIfam" id="NF009310">
    <property type="entry name" value="PRK12668.1"/>
    <property type="match status" value="1"/>
</dbReference>
<dbReference type="InterPro" id="IPR003918">
    <property type="entry name" value="NADH_UbQ_OxRdtase"/>
</dbReference>
<dbReference type="InterPro" id="IPR001750">
    <property type="entry name" value="ND/Mrp_TM"/>
</dbReference>
<evidence type="ECO:0000313" key="10">
    <source>
        <dbReference type="EMBL" id="GGI05250.1"/>
    </source>
</evidence>
<evidence type="ECO:0000256" key="2">
    <source>
        <dbReference type="ARBA" id="ARBA00022475"/>
    </source>
</evidence>
<feature type="transmembrane region" description="Helical" evidence="8">
    <location>
        <begin position="265"/>
        <end position="284"/>
    </location>
</feature>
<dbReference type="RefSeq" id="WP_130649432.1">
    <property type="nucleotide sequence ID" value="NZ_BMHA01000004.1"/>
</dbReference>
<evidence type="ECO:0000256" key="3">
    <source>
        <dbReference type="ARBA" id="ARBA00022692"/>
    </source>
</evidence>
<reference evidence="10" key="1">
    <citation type="journal article" date="2014" name="Int. J. Syst. Evol. Microbiol.">
        <title>Complete genome sequence of Corynebacterium casei LMG S-19264T (=DSM 44701T), isolated from a smear-ripened cheese.</title>
        <authorList>
            <consortium name="US DOE Joint Genome Institute (JGI-PGF)"/>
            <person name="Walter F."/>
            <person name="Albersmeier A."/>
            <person name="Kalinowski J."/>
            <person name="Ruckert C."/>
        </authorList>
    </citation>
    <scope>NUCLEOTIDE SEQUENCE</scope>
    <source>
        <strain evidence="10">CGMCC 1.14988</strain>
    </source>
</reference>
<feature type="transmembrane region" description="Helical" evidence="8">
    <location>
        <begin position="207"/>
        <end position="229"/>
    </location>
</feature>
<accession>A0A8J3A9C0</accession>
<dbReference type="AlphaFoldDB" id="A0A8J3A9C0"/>
<dbReference type="EMBL" id="BMHA01000004">
    <property type="protein sequence ID" value="GGI05250.1"/>
    <property type="molecule type" value="Genomic_DNA"/>
</dbReference>
<dbReference type="PANTHER" id="PTHR42682:SF4">
    <property type="entry name" value="NADH-UBIQUINONE_PLASTOQUINONE"/>
    <property type="match status" value="1"/>
</dbReference>
<dbReference type="OrthoDB" id="9768329at2"/>
<gene>
    <name evidence="10" type="ORF">GCM10011354_13160</name>
</gene>
<feature type="domain" description="NADH:quinone oxidoreductase/Mrp antiporter transmembrane" evidence="9">
    <location>
        <begin position="112"/>
        <end position="376"/>
    </location>
</feature>
<feature type="transmembrane region" description="Helical" evidence="8">
    <location>
        <begin position="423"/>
        <end position="447"/>
    </location>
</feature>
<keyword evidence="2" id="KW-1003">Cell membrane</keyword>
<evidence type="ECO:0000256" key="5">
    <source>
        <dbReference type="ARBA" id="ARBA00023002"/>
    </source>
</evidence>
<dbReference type="Proteomes" id="UP000650511">
    <property type="component" value="Unassembled WGS sequence"/>
</dbReference>
<evidence type="ECO:0000256" key="1">
    <source>
        <dbReference type="ARBA" id="ARBA00004651"/>
    </source>
</evidence>
<dbReference type="PRINTS" id="PR01437">
    <property type="entry name" value="NUOXDRDTASE4"/>
</dbReference>
<feature type="transmembrane region" description="Helical" evidence="8">
    <location>
        <begin position="554"/>
        <end position="576"/>
    </location>
</feature>
<organism evidence="10 11">
    <name type="scientific">Egicoccus halophilus</name>
    <dbReference type="NCBI Taxonomy" id="1670830"/>
    <lineage>
        <taxon>Bacteria</taxon>
        <taxon>Bacillati</taxon>
        <taxon>Actinomycetota</taxon>
        <taxon>Nitriliruptoria</taxon>
        <taxon>Egicoccales</taxon>
        <taxon>Egicoccaceae</taxon>
        <taxon>Egicoccus</taxon>
    </lineage>
</organism>
<sequence length="578" mass="61461">MADLLLHPVLPMLVGAVLVRVLPRVIGNVVMLLAPAVALAQVWLLEPGTTVTVPWLAWELEVLRADTLSRPFGIIFAIAAVCAGLYGMRTQQASERTSALVYAGAAMGVVHAGDLVTFFVFWEIKAIASTLVIMARRNARSGRSGMRYLFVHVLGGKLLLAGILWHYTATGSLSFEAFEPSAGTILILLACLLSAAVPPLHAWLPDAYPVATVAGTVFLSAYTTKAAVYALARGFPGWEPLVWLGVFMAVYGVTYAILENDIRRLLAYHIVSQVGFMVTGVGIGTEVAINGTTAHAFAHILYKALLLMGTGAVLYATGRSKASALGGIANRMKLVLGLYLVGALSISSLPFLSGFVSKELVVESAYVDERALVVLILQIVSVGTFLSTGLKLPHAAWFGKDGAGPRSNDEGHPVHVAPVPHTMIAAMGIVAALNLAIGLLPNLLYDLMPYAVDYNAYSLGKVLEKTQILLFTALAFFLLLPKLAAKAMITVDTDWVYRRLPLLVGAVGRRERTDAPPVEHAAPSRPRVAARFEDARTSALARFGRGGDGPPPVAATWTLGSVLLAAGIVLFLLSVVPS</sequence>
<evidence type="ECO:0000256" key="6">
    <source>
        <dbReference type="ARBA" id="ARBA00023136"/>
    </source>
</evidence>
<dbReference type="Pfam" id="PF00361">
    <property type="entry name" value="Proton_antipo_M"/>
    <property type="match status" value="1"/>
</dbReference>
<comment type="caution">
    <text evidence="10">The sequence shown here is derived from an EMBL/GenBank/DDBJ whole genome shotgun (WGS) entry which is preliminary data.</text>
</comment>
<reference evidence="10" key="2">
    <citation type="submission" date="2020-09" db="EMBL/GenBank/DDBJ databases">
        <authorList>
            <person name="Sun Q."/>
            <person name="Zhou Y."/>
        </authorList>
    </citation>
    <scope>NUCLEOTIDE SEQUENCE</scope>
    <source>
        <strain evidence="10">CGMCC 1.14988</strain>
    </source>
</reference>
<dbReference type="InterPro" id="IPR052175">
    <property type="entry name" value="ComplexI-like_HydComp"/>
</dbReference>
<feature type="transmembrane region" description="Helical" evidence="8">
    <location>
        <begin position="148"/>
        <end position="168"/>
    </location>
</feature>
<protein>
    <submittedName>
        <fullName evidence="10">Na(+)/H(+) antiporter subunit D</fullName>
    </submittedName>
</protein>
<dbReference type="PANTHER" id="PTHR42682">
    <property type="entry name" value="HYDROGENASE-4 COMPONENT F"/>
    <property type="match status" value="1"/>
</dbReference>
<keyword evidence="3 7" id="KW-0812">Transmembrane</keyword>
<comment type="subcellular location">
    <subcellularLocation>
        <location evidence="1">Cell membrane</location>
        <topology evidence="1">Multi-pass membrane protein</topology>
    </subcellularLocation>
    <subcellularLocation>
        <location evidence="7">Membrane</location>
        <topology evidence="7">Multi-pass membrane protein</topology>
    </subcellularLocation>
</comment>
<feature type="transmembrane region" description="Helical" evidence="8">
    <location>
        <begin position="97"/>
        <end position="113"/>
    </location>
</feature>
<evidence type="ECO:0000259" key="9">
    <source>
        <dbReference type="Pfam" id="PF00361"/>
    </source>
</evidence>
<feature type="transmembrane region" description="Helical" evidence="8">
    <location>
        <begin position="336"/>
        <end position="356"/>
    </location>
</feature>
<keyword evidence="6 8" id="KW-0472">Membrane</keyword>
<feature type="transmembrane region" description="Helical" evidence="8">
    <location>
        <begin position="468"/>
        <end position="489"/>
    </location>
</feature>
<feature type="transmembrane region" description="Helical" evidence="8">
    <location>
        <begin position="180"/>
        <end position="200"/>
    </location>
</feature>
<name>A0A8J3A9C0_9ACTN</name>
<dbReference type="GO" id="GO:0042773">
    <property type="term" value="P:ATP synthesis coupled electron transport"/>
    <property type="evidence" value="ECO:0007669"/>
    <property type="project" value="InterPro"/>
</dbReference>
<keyword evidence="5" id="KW-0560">Oxidoreductase</keyword>
<dbReference type="GO" id="GO:0008137">
    <property type="term" value="F:NADH dehydrogenase (ubiquinone) activity"/>
    <property type="evidence" value="ECO:0007669"/>
    <property type="project" value="InterPro"/>
</dbReference>
<feature type="transmembrane region" description="Helical" evidence="8">
    <location>
        <begin position="6"/>
        <end position="22"/>
    </location>
</feature>
<proteinExistence type="predicted"/>
<evidence type="ECO:0000313" key="11">
    <source>
        <dbReference type="Proteomes" id="UP000650511"/>
    </source>
</evidence>
<keyword evidence="11" id="KW-1185">Reference proteome</keyword>
<evidence type="ECO:0000256" key="4">
    <source>
        <dbReference type="ARBA" id="ARBA00022989"/>
    </source>
</evidence>
<feature type="transmembrane region" description="Helical" evidence="8">
    <location>
        <begin position="296"/>
        <end position="316"/>
    </location>
</feature>
<feature type="transmembrane region" description="Helical" evidence="8">
    <location>
        <begin position="68"/>
        <end position="88"/>
    </location>
</feature>